<evidence type="ECO:0000256" key="1">
    <source>
        <dbReference type="ARBA" id="ARBA00007870"/>
    </source>
</evidence>
<dbReference type="SUPFAM" id="SSF51735">
    <property type="entry name" value="NAD(P)-binding Rossmann-fold domains"/>
    <property type="match status" value="1"/>
</dbReference>
<dbReference type="InterPro" id="IPR013752">
    <property type="entry name" value="KPA_reductase"/>
</dbReference>
<keyword evidence="2 4" id="KW-0521">NADP</keyword>
<dbReference type="GO" id="GO:0015940">
    <property type="term" value="P:pantothenate biosynthetic process"/>
    <property type="evidence" value="ECO:0007669"/>
    <property type="project" value="UniProtKB-KW"/>
</dbReference>
<dbReference type="RefSeq" id="WP_188802394.1">
    <property type="nucleotide sequence ID" value="NZ_BMOK01000005.1"/>
</dbReference>
<dbReference type="PANTHER" id="PTHR21708">
    <property type="entry name" value="PROBABLE 2-DEHYDROPANTOATE 2-REDUCTASE"/>
    <property type="match status" value="1"/>
</dbReference>
<reference evidence="7" key="2">
    <citation type="submission" date="2020-09" db="EMBL/GenBank/DDBJ databases">
        <authorList>
            <person name="Sun Q."/>
            <person name="Ohkuma M."/>
        </authorList>
    </citation>
    <scope>NUCLEOTIDE SEQUENCE</scope>
    <source>
        <strain evidence="7">JCM 15325</strain>
    </source>
</reference>
<dbReference type="EMBL" id="BMOK01000005">
    <property type="protein sequence ID" value="GGL51038.1"/>
    <property type="molecule type" value="Genomic_DNA"/>
</dbReference>
<dbReference type="InterPro" id="IPR036291">
    <property type="entry name" value="NAD(P)-bd_dom_sf"/>
</dbReference>
<accession>A0A917S342</accession>
<dbReference type="Gene3D" id="3.40.50.720">
    <property type="entry name" value="NAD(P)-binding Rossmann-like Domain"/>
    <property type="match status" value="1"/>
</dbReference>
<keyword evidence="8" id="KW-1185">Reference proteome</keyword>
<evidence type="ECO:0000259" key="5">
    <source>
        <dbReference type="Pfam" id="PF02558"/>
    </source>
</evidence>
<reference evidence="7" key="1">
    <citation type="journal article" date="2014" name="Int. J. Syst. Evol. Microbiol.">
        <title>Complete genome sequence of Corynebacterium casei LMG S-19264T (=DSM 44701T), isolated from a smear-ripened cheese.</title>
        <authorList>
            <consortium name="US DOE Joint Genome Institute (JGI-PGF)"/>
            <person name="Walter F."/>
            <person name="Albersmeier A."/>
            <person name="Kalinowski J."/>
            <person name="Ruckert C."/>
        </authorList>
    </citation>
    <scope>NUCLEOTIDE SEQUENCE</scope>
    <source>
        <strain evidence="7">JCM 15325</strain>
    </source>
</reference>
<feature type="domain" description="Ketopantoate reductase N-terminal" evidence="5">
    <location>
        <begin position="3"/>
        <end position="150"/>
    </location>
</feature>
<keyword evidence="3 4" id="KW-0560">Oxidoreductase</keyword>
<dbReference type="InterPro" id="IPR008927">
    <property type="entry name" value="6-PGluconate_DH-like_C_sf"/>
</dbReference>
<organism evidence="7 8">
    <name type="scientific">Sporolactobacillus putidus</name>
    <dbReference type="NCBI Taxonomy" id="492735"/>
    <lineage>
        <taxon>Bacteria</taxon>
        <taxon>Bacillati</taxon>
        <taxon>Bacillota</taxon>
        <taxon>Bacilli</taxon>
        <taxon>Bacillales</taxon>
        <taxon>Sporolactobacillaceae</taxon>
        <taxon>Sporolactobacillus</taxon>
    </lineage>
</organism>
<dbReference type="EC" id="1.1.1.169" evidence="4"/>
<sequence>MRILVVGAGGIGGYFGGRLIEKGEDVTFLVRSGRKQQLEKNGLVIRSVNGDFSCTPKLITKTDAAAPFDLVLFSTKAYHLEEAISDLKPFVGENTVILPLLNGIAHLSQLNQAFGADKVIGGLCFIETTLNEEGDVVQTSSADRLVFGEIKHTDSERIRRITDVFNGTKASFVLSDHIEQDMWHKYLFITVMSGVTTLMRAPIGPIRESDGGRGFIRQLLEEGARIMNACHAPIDKNIVEKHMKTIEAIGYDMKSSMQRDMEKGSLIERAHLQGYLLKLAKECDVDAPLLKVVDQNLKVYEKML</sequence>
<name>A0A917S342_9BACL</name>
<feature type="domain" description="Ketopantoate reductase C-terminal" evidence="6">
    <location>
        <begin position="178"/>
        <end position="300"/>
    </location>
</feature>
<evidence type="ECO:0000259" key="6">
    <source>
        <dbReference type="Pfam" id="PF08546"/>
    </source>
</evidence>
<dbReference type="InterPro" id="IPR013332">
    <property type="entry name" value="KPR_N"/>
</dbReference>
<evidence type="ECO:0000313" key="8">
    <source>
        <dbReference type="Proteomes" id="UP000654670"/>
    </source>
</evidence>
<evidence type="ECO:0000313" key="7">
    <source>
        <dbReference type="EMBL" id="GGL51038.1"/>
    </source>
</evidence>
<dbReference type="PANTHER" id="PTHR21708:SF26">
    <property type="entry name" value="2-DEHYDROPANTOATE 2-REDUCTASE"/>
    <property type="match status" value="1"/>
</dbReference>
<dbReference type="SUPFAM" id="SSF48179">
    <property type="entry name" value="6-phosphogluconate dehydrogenase C-terminal domain-like"/>
    <property type="match status" value="1"/>
</dbReference>
<protein>
    <recommendedName>
        <fullName evidence="4">2-dehydropantoate 2-reductase</fullName>
        <ecNumber evidence="4">1.1.1.169</ecNumber>
    </recommendedName>
    <alternativeName>
        <fullName evidence="4">Ketopantoate reductase</fullName>
    </alternativeName>
</protein>
<dbReference type="InterPro" id="IPR003710">
    <property type="entry name" value="ApbA"/>
</dbReference>
<dbReference type="InterPro" id="IPR051402">
    <property type="entry name" value="KPR-Related"/>
</dbReference>
<comment type="function">
    <text evidence="4">Catalyzes the NADPH-dependent reduction of ketopantoate into pantoic acid.</text>
</comment>
<dbReference type="GO" id="GO:0008677">
    <property type="term" value="F:2-dehydropantoate 2-reductase activity"/>
    <property type="evidence" value="ECO:0007669"/>
    <property type="project" value="UniProtKB-EC"/>
</dbReference>
<evidence type="ECO:0000256" key="3">
    <source>
        <dbReference type="ARBA" id="ARBA00023002"/>
    </source>
</evidence>
<dbReference type="FunFam" id="3.40.50.720:FF:000307">
    <property type="entry name" value="2-dehydropantoate 2-reductase"/>
    <property type="match status" value="1"/>
</dbReference>
<comment type="caution">
    <text evidence="7">The sequence shown here is derived from an EMBL/GenBank/DDBJ whole genome shotgun (WGS) entry which is preliminary data.</text>
</comment>
<dbReference type="FunFam" id="1.10.1040.10:FF:000017">
    <property type="entry name" value="2-dehydropantoate 2-reductase"/>
    <property type="match status" value="1"/>
</dbReference>
<dbReference type="GO" id="GO:0005737">
    <property type="term" value="C:cytoplasm"/>
    <property type="evidence" value="ECO:0007669"/>
    <property type="project" value="TreeGrafter"/>
</dbReference>
<dbReference type="AlphaFoldDB" id="A0A917S342"/>
<comment type="catalytic activity">
    <reaction evidence="4">
        <text>(R)-pantoate + NADP(+) = 2-dehydropantoate + NADPH + H(+)</text>
        <dbReference type="Rhea" id="RHEA:16233"/>
        <dbReference type="ChEBI" id="CHEBI:11561"/>
        <dbReference type="ChEBI" id="CHEBI:15378"/>
        <dbReference type="ChEBI" id="CHEBI:15980"/>
        <dbReference type="ChEBI" id="CHEBI:57783"/>
        <dbReference type="ChEBI" id="CHEBI:58349"/>
        <dbReference type="EC" id="1.1.1.169"/>
    </reaction>
</comment>
<proteinExistence type="inferred from homology"/>
<dbReference type="InterPro" id="IPR013328">
    <property type="entry name" value="6PGD_dom2"/>
</dbReference>
<dbReference type="Gene3D" id="1.10.1040.10">
    <property type="entry name" value="N-(1-d-carboxylethyl)-l-norvaline Dehydrogenase, domain 2"/>
    <property type="match status" value="1"/>
</dbReference>
<dbReference type="NCBIfam" id="NF005094">
    <property type="entry name" value="PRK06522.2-5"/>
    <property type="match status" value="1"/>
</dbReference>
<dbReference type="Proteomes" id="UP000654670">
    <property type="component" value="Unassembled WGS sequence"/>
</dbReference>
<comment type="similarity">
    <text evidence="1 4">Belongs to the ketopantoate reductase family.</text>
</comment>
<evidence type="ECO:0000256" key="2">
    <source>
        <dbReference type="ARBA" id="ARBA00022857"/>
    </source>
</evidence>
<comment type="pathway">
    <text evidence="4">Cofactor biosynthesis; (R)-pantothenate biosynthesis; (R)-pantoate from 3-methyl-2-oxobutanoate: step 2/2.</text>
</comment>
<dbReference type="NCBIfam" id="TIGR00745">
    <property type="entry name" value="apbA_panE"/>
    <property type="match status" value="1"/>
</dbReference>
<dbReference type="Pfam" id="PF02558">
    <property type="entry name" value="ApbA"/>
    <property type="match status" value="1"/>
</dbReference>
<gene>
    <name evidence="7" type="ORF">GCM10007968_14130</name>
</gene>
<keyword evidence="4" id="KW-0566">Pantothenate biosynthesis</keyword>
<dbReference type="Pfam" id="PF08546">
    <property type="entry name" value="ApbA_C"/>
    <property type="match status" value="1"/>
</dbReference>
<evidence type="ECO:0000256" key="4">
    <source>
        <dbReference type="RuleBase" id="RU362068"/>
    </source>
</evidence>